<dbReference type="AlphaFoldDB" id="A0A9P5NUK6"/>
<accession>A0A9P5NUK6</accession>
<protein>
    <submittedName>
        <fullName evidence="2">Uncharacterized protein</fullName>
    </submittedName>
</protein>
<keyword evidence="1" id="KW-1133">Transmembrane helix</keyword>
<keyword evidence="1" id="KW-0812">Transmembrane</keyword>
<organism evidence="2 3">
    <name type="scientific">Gymnopilus junonius</name>
    <name type="common">Spectacular rustgill mushroom</name>
    <name type="synonym">Gymnopilus spectabilis subsp. junonius</name>
    <dbReference type="NCBI Taxonomy" id="109634"/>
    <lineage>
        <taxon>Eukaryota</taxon>
        <taxon>Fungi</taxon>
        <taxon>Dikarya</taxon>
        <taxon>Basidiomycota</taxon>
        <taxon>Agaricomycotina</taxon>
        <taxon>Agaricomycetes</taxon>
        <taxon>Agaricomycetidae</taxon>
        <taxon>Agaricales</taxon>
        <taxon>Agaricineae</taxon>
        <taxon>Hymenogastraceae</taxon>
        <taxon>Gymnopilus</taxon>
    </lineage>
</organism>
<keyword evidence="1" id="KW-0472">Membrane</keyword>
<proteinExistence type="predicted"/>
<name>A0A9P5NUK6_GYMJU</name>
<reference evidence="2" key="1">
    <citation type="submission" date="2020-11" db="EMBL/GenBank/DDBJ databases">
        <authorList>
            <consortium name="DOE Joint Genome Institute"/>
            <person name="Ahrendt S."/>
            <person name="Riley R."/>
            <person name="Andreopoulos W."/>
            <person name="LaButti K."/>
            <person name="Pangilinan J."/>
            <person name="Ruiz-duenas F.J."/>
            <person name="Barrasa J.M."/>
            <person name="Sanchez-Garcia M."/>
            <person name="Camarero S."/>
            <person name="Miyauchi S."/>
            <person name="Serrano A."/>
            <person name="Linde D."/>
            <person name="Babiker R."/>
            <person name="Drula E."/>
            <person name="Ayuso-Fernandez I."/>
            <person name="Pacheco R."/>
            <person name="Padilla G."/>
            <person name="Ferreira P."/>
            <person name="Barriuso J."/>
            <person name="Kellner H."/>
            <person name="Castanera R."/>
            <person name="Alfaro M."/>
            <person name="Ramirez L."/>
            <person name="Pisabarro A.G."/>
            <person name="Kuo A."/>
            <person name="Tritt A."/>
            <person name="Lipzen A."/>
            <person name="He G."/>
            <person name="Yan M."/>
            <person name="Ng V."/>
            <person name="Cullen D."/>
            <person name="Martin F."/>
            <person name="Rosso M.-N."/>
            <person name="Henrissat B."/>
            <person name="Hibbett D."/>
            <person name="Martinez A.T."/>
            <person name="Grigoriev I.V."/>
        </authorList>
    </citation>
    <scope>NUCLEOTIDE SEQUENCE</scope>
    <source>
        <strain evidence="2">AH 44721</strain>
    </source>
</reference>
<dbReference type="Proteomes" id="UP000724874">
    <property type="component" value="Unassembled WGS sequence"/>
</dbReference>
<keyword evidence="3" id="KW-1185">Reference proteome</keyword>
<feature type="transmembrane region" description="Helical" evidence="1">
    <location>
        <begin position="43"/>
        <end position="64"/>
    </location>
</feature>
<comment type="caution">
    <text evidence="2">The sequence shown here is derived from an EMBL/GenBank/DDBJ whole genome shotgun (WGS) entry which is preliminary data.</text>
</comment>
<gene>
    <name evidence="2" type="ORF">CPB84DRAFT_1768697</name>
</gene>
<evidence type="ECO:0000313" key="3">
    <source>
        <dbReference type="Proteomes" id="UP000724874"/>
    </source>
</evidence>
<dbReference type="EMBL" id="JADNYJ010000015">
    <property type="protein sequence ID" value="KAF8907250.1"/>
    <property type="molecule type" value="Genomic_DNA"/>
</dbReference>
<evidence type="ECO:0000256" key="1">
    <source>
        <dbReference type="SAM" id="Phobius"/>
    </source>
</evidence>
<evidence type="ECO:0000313" key="2">
    <source>
        <dbReference type="EMBL" id="KAF8907250.1"/>
    </source>
</evidence>
<sequence>MVVVMTVVVVVMMVMLVLLLLLLFLLLLLLLLGEELLRFLGGLLPLLCSLLSGLLVSLQLLLGAGSGLRSDRRSYSDRLGSSVEVVTVA</sequence>